<comment type="caution">
    <text evidence="1">The sequence shown here is derived from an EMBL/GenBank/DDBJ whole genome shotgun (WGS) entry which is preliminary data.</text>
</comment>
<name>I4I6M6_MICAE</name>
<gene>
    <name evidence="1" type="ORF">MICAH_7060004</name>
</gene>
<sequence length="55" mass="6710">MPRYKNFRLKIRGFRPDFFDNWGQLEFWLIVGDYPTAYFFDNFVDFVASSNSIIF</sequence>
<accession>I4I6M6</accession>
<proteinExistence type="predicted"/>
<dbReference type="AlphaFoldDB" id="I4I6M6"/>
<dbReference type="Proteomes" id="UP000004775">
    <property type="component" value="Unassembled WGS sequence"/>
</dbReference>
<protein>
    <submittedName>
        <fullName evidence="1">Uncharacterized protein</fullName>
    </submittedName>
</protein>
<evidence type="ECO:0000313" key="2">
    <source>
        <dbReference type="Proteomes" id="UP000004775"/>
    </source>
</evidence>
<dbReference type="HOGENOM" id="CLU_3027191_0_0_3"/>
<reference evidence="1 2" key="1">
    <citation type="submission" date="2012-04" db="EMBL/GenBank/DDBJ databases">
        <authorList>
            <person name="Genoscope - CEA"/>
        </authorList>
    </citation>
    <scope>NUCLEOTIDE SEQUENCE [LARGE SCALE GENOMIC DNA]</scope>
    <source>
        <strain evidence="1 2">9809</strain>
    </source>
</reference>
<organism evidence="1 2">
    <name type="scientific">Microcystis aeruginosa PCC 9809</name>
    <dbReference type="NCBI Taxonomy" id="1160285"/>
    <lineage>
        <taxon>Bacteria</taxon>
        <taxon>Bacillati</taxon>
        <taxon>Cyanobacteriota</taxon>
        <taxon>Cyanophyceae</taxon>
        <taxon>Oscillatoriophycideae</taxon>
        <taxon>Chroococcales</taxon>
        <taxon>Microcystaceae</taxon>
        <taxon>Microcystis</taxon>
    </lineage>
</organism>
<evidence type="ECO:0000313" key="1">
    <source>
        <dbReference type="EMBL" id="CCI29950.1"/>
    </source>
</evidence>
<dbReference type="EMBL" id="CAIO01000675">
    <property type="protein sequence ID" value="CCI29950.1"/>
    <property type="molecule type" value="Genomic_DNA"/>
</dbReference>